<protein>
    <submittedName>
        <fullName evidence="1">Uncharacterized protein</fullName>
    </submittedName>
</protein>
<comment type="caution">
    <text evidence="1">The sequence shown here is derived from an EMBL/GenBank/DDBJ whole genome shotgun (WGS) entry which is preliminary data.</text>
</comment>
<reference evidence="1 2" key="1">
    <citation type="submission" date="2011-08" db="EMBL/GenBank/DDBJ databases">
        <authorList>
            <person name="Weinstock G."/>
            <person name="Sodergren E."/>
            <person name="Clifton S."/>
            <person name="Fulton L."/>
            <person name="Fulton B."/>
            <person name="Courtney L."/>
            <person name="Fronick C."/>
            <person name="Harrison M."/>
            <person name="Strong C."/>
            <person name="Farmer C."/>
            <person name="Delahaunty K."/>
            <person name="Markovic C."/>
            <person name="Hall O."/>
            <person name="Minx P."/>
            <person name="Tomlinson C."/>
            <person name="Mitreva M."/>
            <person name="Hou S."/>
            <person name="Chen J."/>
            <person name="Wollam A."/>
            <person name="Pepin K.H."/>
            <person name="Johnson M."/>
            <person name="Bhonagiri V."/>
            <person name="Zhang X."/>
            <person name="Suruliraj S."/>
            <person name="Warren W."/>
            <person name="Chinwalla A."/>
            <person name="Mardis E.R."/>
            <person name="Wilson R.K."/>
        </authorList>
    </citation>
    <scope>NUCLEOTIDE SEQUENCE [LARGE SCALE GENOMIC DNA]</scope>
    <source>
        <strain evidence="1 2">ATCC 29863</strain>
    </source>
</reference>
<organism evidence="1 2">
    <name type="scientific">Flavonifractor plautii ATCC 29863</name>
    <dbReference type="NCBI Taxonomy" id="411475"/>
    <lineage>
        <taxon>Bacteria</taxon>
        <taxon>Bacillati</taxon>
        <taxon>Bacillota</taxon>
        <taxon>Clostridia</taxon>
        <taxon>Eubacteriales</taxon>
        <taxon>Oscillospiraceae</taxon>
        <taxon>Flavonifractor</taxon>
    </lineage>
</organism>
<name>G9YRK6_FLAPL</name>
<dbReference type="AlphaFoldDB" id="G9YRK6"/>
<sequence>MERVVDALTSPLGDYAPRCRHLMVDYKDKAGRDLHQEILTLHHPAGTDEALVESIKVEAAQKGCRLTALAECVEDGVWKALYLSPGYLEEYAEEMGLTMPKDIPAALAARGFCMAEGC</sequence>
<accession>G9YRK6</accession>
<dbReference type="HOGENOM" id="CLU_2069651_0_0_9"/>
<dbReference type="Proteomes" id="UP000004459">
    <property type="component" value="Unassembled WGS sequence"/>
</dbReference>
<dbReference type="PATRIC" id="fig|411475.3.peg.1865"/>
<evidence type="ECO:0000313" key="1">
    <source>
        <dbReference type="EMBL" id="EHM49096.1"/>
    </source>
</evidence>
<dbReference type="EMBL" id="AGCK01000176">
    <property type="protein sequence ID" value="EHM49096.1"/>
    <property type="molecule type" value="Genomic_DNA"/>
</dbReference>
<proteinExistence type="predicted"/>
<gene>
    <name evidence="1" type="ORF">HMPREF0372_02154</name>
</gene>
<evidence type="ECO:0000313" key="2">
    <source>
        <dbReference type="Proteomes" id="UP000004459"/>
    </source>
</evidence>